<keyword evidence="6 8" id="KW-1133">Transmembrane helix</keyword>
<dbReference type="GO" id="GO:0006865">
    <property type="term" value="P:amino acid transport"/>
    <property type="evidence" value="ECO:0007669"/>
    <property type="project" value="UniProtKB-KW"/>
</dbReference>
<dbReference type="OMA" id="RMIWGVV"/>
<dbReference type="STRING" id="1198029.A0A1U7LVY1"/>
<dbReference type="EMBL" id="LXFE01000146">
    <property type="protein sequence ID" value="OLL26794.1"/>
    <property type="molecule type" value="Genomic_DNA"/>
</dbReference>
<feature type="transmembrane region" description="Helical" evidence="8">
    <location>
        <begin position="235"/>
        <end position="256"/>
    </location>
</feature>
<gene>
    <name evidence="9" type="ORF">NEOLI_002050</name>
</gene>
<dbReference type="Pfam" id="PF13520">
    <property type="entry name" value="AA_permease_2"/>
    <property type="match status" value="1"/>
</dbReference>
<evidence type="ECO:0000256" key="5">
    <source>
        <dbReference type="ARBA" id="ARBA00022970"/>
    </source>
</evidence>
<evidence type="ECO:0000256" key="6">
    <source>
        <dbReference type="ARBA" id="ARBA00022989"/>
    </source>
</evidence>
<accession>A0A1U7LVY1</accession>
<evidence type="ECO:0000256" key="4">
    <source>
        <dbReference type="ARBA" id="ARBA00022692"/>
    </source>
</evidence>
<reference evidence="9 10" key="1">
    <citation type="submission" date="2016-04" db="EMBL/GenBank/DDBJ databases">
        <title>Evolutionary innovation and constraint leading to complex multicellularity in the Ascomycota.</title>
        <authorList>
            <person name="Cisse O."/>
            <person name="Nguyen A."/>
            <person name="Hewitt D.A."/>
            <person name="Jedd G."/>
            <person name="Stajich J.E."/>
        </authorList>
    </citation>
    <scope>NUCLEOTIDE SEQUENCE [LARGE SCALE GENOMIC DNA]</scope>
    <source>
        <strain evidence="9 10">DAH-3</strain>
    </source>
</reference>
<dbReference type="Proteomes" id="UP000186594">
    <property type="component" value="Unassembled WGS sequence"/>
</dbReference>
<evidence type="ECO:0000256" key="7">
    <source>
        <dbReference type="ARBA" id="ARBA00023136"/>
    </source>
</evidence>
<proteinExistence type="inferred from homology"/>
<evidence type="ECO:0000256" key="8">
    <source>
        <dbReference type="SAM" id="Phobius"/>
    </source>
</evidence>
<feature type="transmembrane region" description="Helical" evidence="8">
    <location>
        <begin position="287"/>
        <end position="308"/>
    </location>
</feature>
<keyword evidence="10" id="KW-1185">Reference proteome</keyword>
<evidence type="ECO:0000256" key="2">
    <source>
        <dbReference type="ARBA" id="ARBA00009523"/>
    </source>
</evidence>
<dbReference type="GO" id="GO:0022857">
    <property type="term" value="F:transmembrane transporter activity"/>
    <property type="evidence" value="ECO:0007669"/>
    <property type="project" value="InterPro"/>
</dbReference>
<feature type="transmembrane region" description="Helical" evidence="8">
    <location>
        <begin position="182"/>
        <end position="206"/>
    </location>
</feature>
<keyword evidence="4 8" id="KW-0812">Transmembrane</keyword>
<dbReference type="PIRSF" id="PIRSF006060">
    <property type="entry name" value="AA_transporter"/>
    <property type="match status" value="1"/>
</dbReference>
<dbReference type="PANTHER" id="PTHR45649">
    <property type="entry name" value="AMINO-ACID PERMEASE BAT1"/>
    <property type="match status" value="1"/>
</dbReference>
<dbReference type="OrthoDB" id="4476201at2759"/>
<protein>
    <submittedName>
        <fullName evidence="9">GABA-specific permease</fullName>
    </submittedName>
</protein>
<feature type="transmembrane region" description="Helical" evidence="8">
    <location>
        <begin position="348"/>
        <end position="371"/>
    </location>
</feature>
<feature type="transmembrane region" description="Helical" evidence="8">
    <location>
        <begin position="383"/>
        <end position="403"/>
    </location>
</feature>
<dbReference type="AlphaFoldDB" id="A0A1U7LVY1"/>
<feature type="transmembrane region" description="Helical" evidence="8">
    <location>
        <begin position="42"/>
        <end position="64"/>
    </location>
</feature>
<keyword evidence="5" id="KW-0029">Amino-acid transport</keyword>
<evidence type="ECO:0000256" key="3">
    <source>
        <dbReference type="ARBA" id="ARBA00022448"/>
    </source>
</evidence>
<evidence type="ECO:0000256" key="1">
    <source>
        <dbReference type="ARBA" id="ARBA00004141"/>
    </source>
</evidence>
<name>A0A1U7LVY1_NEOID</name>
<feature type="transmembrane region" description="Helical" evidence="8">
    <location>
        <begin position="101"/>
        <end position="120"/>
    </location>
</feature>
<dbReference type="InterPro" id="IPR002293">
    <property type="entry name" value="AA/rel_permease1"/>
</dbReference>
<comment type="caution">
    <text evidence="9">The sequence shown here is derived from an EMBL/GenBank/DDBJ whole genome shotgun (WGS) entry which is preliminary data.</text>
</comment>
<comment type="subcellular location">
    <subcellularLocation>
        <location evidence="1">Membrane</location>
        <topology evidence="1">Multi-pass membrane protein</topology>
    </subcellularLocation>
</comment>
<dbReference type="PANTHER" id="PTHR45649:SF6">
    <property type="entry name" value="GABA-SPECIFIC PERMEASE"/>
    <property type="match status" value="1"/>
</dbReference>
<comment type="similarity">
    <text evidence="2">Belongs to the amino acid-polyamine-organocation (APC) superfamily.</text>
</comment>
<keyword evidence="3" id="KW-0813">Transport</keyword>
<feature type="transmembrane region" description="Helical" evidence="8">
    <location>
        <begin position="314"/>
        <end position="336"/>
    </location>
</feature>
<evidence type="ECO:0000313" key="9">
    <source>
        <dbReference type="EMBL" id="OLL26794.1"/>
    </source>
</evidence>
<keyword evidence="7 8" id="KW-0472">Membrane</keyword>
<sequence length="448" mass="48482">MGELASSMPTSGGLYFWSFQLSPPPVNRLLCFVVGYSNTLGMLAALASVDWGAAVMISACISIAKDGSWKATDGQLYGIYILILISNAMICSIATKAMARVQSAFIISNLAMIIAIFIIFPASGRNRNSAHYVFGHIDNLSTWSSGFNFCLAWLTPVWTIASFDSCVHISEEATNAANAVPWAIFLATSVSGILGFLINIVIAFYMNPNVEALVNSDFGQPLAQIIFDALGKRGVLIIFAFLFLIQYSMGASVLIGSSRQMWAFSRDGALPFSEFLKKINRATGTPVITTWASVSCASALGLLCLIGPSAQGALFSLSIVGLYPAYLIPMVCRLLWPKSFAPGPFHLGIFSKPIHAVAVSFMLFICVIFEFPSSGPNPNAEDANYGIIILGAVFGGSLLYWWFPTFGAKHWFTGPRITLDAKEVDYYRSEVIAQDQKNLNVAAHGLML</sequence>
<feature type="transmembrane region" description="Helical" evidence="8">
    <location>
        <begin position="76"/>
        <end position="95"/>
    </location>
</feature>
<dbReference type="GO" id="GO:0016020">
    <property type="term" value="C:membrane"/>
    <property type="evidence" value="ECO:0007669"/>
    <property type="project" value="UniProtKB-SubCell"/>
</dbReference>
<organism evidence="9 10">
    <name type="scientific">Neolecta irregularis (strain DAH-3)</name>
    <dbReference type="NCBI Taxonomy" id="1198029"/>
    <lineage>
        <taxon>Eukaryota</taxon>
        <taxon>Fungi</taxon>
        <taxon>Dikarya</taxon>
        <taxon>Ascomycota</taxon>
        <taxon>Taphrinomycotina</taxon>
        <taxon>Neolectales</taxon>
        <taxon>Neolectaceae</taxon>
        <taxon>Neolecta</taxon>
    </lineage>
</organism>
<dbReference type="Gene3D" id="1.20.1740.10">
    <property type="entry name" value="Amino acid/polyamine transporter I"/>
    <property type="match status" value="1"/>
</dbReference>
<evidence type="ECO:0000313" key="10">
    <source>
        <dbReference type="Proteomes" id="UP000186594"/>
    </source>
</evidence>